<dbReference type="PANTHER" id="PTHR46797">
    <property type="entry name" value="HTH-TYPE TRANSCRIPTIONAL REGULATOR"/>
    <property type="match status" value="1"/>
</dbReference>
<sequence length="101" mass="11208">MSDVSLAPGKRLSQIRQQLGLSQRRVAELSGLTHSAISTIEQDKVSPAISTLQKLLTVYGLSLSAFFTEPEQPHEPQIVIDHDHLIENRQSGCFDEADPQR</sequence>
<dbReference type="EMBL" id="CABEEZ010000159">
    <property type="protein sequence ID" value="VTR59418.1"/>
    <property type="molecule type" value="Genomic_DNA"/>
</dbReference>
<dbReference type="GO" id="GO:0003677">
    <property type="term" value="F:DNA binding"/>
    <property type="evidence" value="ECO:0007669"/>
    <property type="project" value="UniProtKB-KW"/>
</dbReference>
<evidence type="ECO:0000259" key="2">
    <source>
        <dbReference type="PROSITE" id="PS50943"/>
    </source>
</evidence>
<protein>
    <submittedName>
        <fullName evidence="3">HTH-type transcriptional regulator PuuR</fullName>
    </submittedName>
</protein>
<dbReference type="FunFam" id="1.10.260.40:FF:000016">
    <property type="entry name" value="HTH-type transcriptional regulator PuuR"/>
    <property type="match status" value="1"/>
</dbReference>
<dbReference type="SUPFAM" id="SSF47413">
    <property type="entry name" value="lambda repressor-like DNA-binding domains"/>
    <property type="match status" value="1"/>
</dbReference>
<dbReference type="GO" id="GO:0005829">
    <property type="term" value="C:cytosol"/>
    <property type="evidence" value="ECO:0007669"/>
    <property type="project" value="TreeGrafter"/>
</dbReference>
<evidence type="ECO:0000313" key="3">
    <source>
        <dbReference type="EMBL" id="VTR59418.1"/>
    </source>
</evidence>
<dbReference type="PROSITE" id="PS50943">
    <property type="entry name" value="HTH_CROC1"/>
    <property type="match status" value="1"/>
</dbReference>
<organism evidence="3">
    <name type="scientific">Serratia fonticola</name>
    <dbReference type="NCBI Taxonomy" id="47917"/>
    <lineage>
        <taxon>Bacteria</taxon>
        <taxon>Pseudomonadati</taxon>
        <taxon>Pseudomonadota</taxon>
        <taxon>Gammaproteobacteria</taxon>
        <taxon>Enterobacterales</taxon>
        <taxon>Yersiniaceae</taxon>
        <taxon>Serratia</taxon>
    </lineage>
</organism>
<dbReference type="SMART" id="SM00530">
    <property type="entry name" value="HTH_XRE"/>
    <property type="match status" value="1"/>
</dbReference>
<keyword evidence="1" id="KW-0238">DNA-binding</keyword>
<name>A0A4V6KVX2_SERFO</name>
<proteinExistence type="predicted"/>
<dbReference type="Gene3D" id="1.10.260.40">
    <property type="entry name" value="lambda repressor-like DNA-binding domains"/>
    <property type="match status" value="1"/>
</dbReference>
<dbReference type="CDD" id="cd00093">
    <property type="entry name" value="HTH_XRE"/>
    <property type="match status" value="1"/>
</dbReference>
<dbReference type="Pfam" id="PF01381">
    <property type="entry name" value="HTH_3"/>
    <property type="match status" value="1"/>
</dbReference>
<accession>A0A4V6KVX2</accession>
<dbReference type="GO" id="GO:0003700">
    <property type="term" value="F:DNA-binding transcription factor activity"/>
    <property type="evidence" value="ECO:0007669"/>
    <property type="project" value="TreeGrafter"/>
</dbReference>
<dbReference type="InterPro" id="IPR010982">
    <property type="entry name" value="Lambda_DNA-bd_dom_sf"/>
</dbReference>
<gene>
    <name evidence="3" type="primary">puuR_2</name>
    <name evidence="3" type="ORF">NCTC12965_08035</name>
</gene>
<dbReference type="InterPro" id="IPR001387">
    <property type="entry name" value="Cro/C1-type_HTH"/>
</dbReference>
<feature type="domain" description="HTH cro/C1-type" evidence="2">
    <location>
        <begin position="12"/>
        <end position="66"/>
    </location>
</feature>
<reference evidence="3" key="1">
    <citation type="submission" date="2019-05" db="EMBL/GenBank/DDBJ databases">
        <authorList>
            <consortium name="Pathogen Informatics"/>
        </authorList>
    </citation>
    <scope>NUCLEOTIDE SEQUENCE [LARGE SCALE GENOMIC DNA]</scope>
    <source>
        <strain evidence="3">NCTC12965</strain>
    </source>
</reference>
<dbReference type="InterPro" id="IPR050807">
    <property type="entry name" value="TransReg_Diox_bact_type"/>
</dbReference>
<evidence type="ECO:0000256" key="1">
    <source>
        <dbReference type="ARBA" id="ARBA00023125"/>
    </source>
</evidence>
<dbReference type="AlphaFoldDB" id="A0A4V6KVX2"/>
<dbReference type="PANTHER" id="PTHR46797:SF11">
    <property type="entry name" value="HTH-TYPE TRANSCRIPTIONAL REGULATOR PUUR"/>
    <property type="match status" value="1"/>
</dbReference>